<comment type="caution">
    <text evidence="2">The sequence shown here is derived from an EMBL/GenBank/DDBJ whole genome shotgun (WGS) entry which is preliminary data.</text>
</comment>
<proteinExistence type="predicted"/>
<evidence type="ECO:0000313" key="2">
    <source>
        <dbReference type="EMBL" id="KAK0616161.1"/>
    </source>
</evidence>
<evidence type="ECO:0000256" key="1">
    <source>
        <dbReference type="SAM" id="SignalP"/>
    </source>
</evidence>
<feature type="signal peptide" evidence="1">
    <location>
        <begin position="1"/>
        <end position="21"/>
    </location>
</feature>
<evidence type="ECO:0000313" key="3">
    <source>
        <dbReference type="Proteomes" id="UP001175000"/>
    </source>
</evidence>
<reference evidence="2" key="1">
    <citation type="submission" date="2023-06" db="EMBL/GenBank/DDBJ databases">
        <title>Genome-scale phylogeny and comparative genomics of the fungal order Sordariales.</title>
        <authorList>
            <consortium name="Lawrence Berkeley National Laboratory"/>
            <person name="Hensen N."/>
            <person name="Bonometti L."/>
            <person name="Westerberg I."/>
            <person name="Brannstrom I.O."/>
            <person name="Guillou S."/>
            <person name="Cros-Aarteil S."/>
            <person name="Calhoun S."/>
            <person name="Haridas S."/>
            <person name="Kuo A."/>
            <person name="Mondo S."/>
            <person name="Pangilinan J."/>
            <person name="Riley R."/>
            <person name="Labutti K."/>
            <person name="Andreopoulos B."/>
            <person name="Lipzen A."/>
            <person name="Chen C."/>
            <person name="Yanf M."/>
            <person name="Daum C."/>
            <person name="Ng V."/>
            <person name="Clum A."/>
            <person name="Steindorff A."/>
            <person name="Ohm R."/>
            <person name="Martin F."/>
            <person name="Silar P."/>
            <person name="Natvig D."/>
            <person name="Lalanne C."/>
            <person name="Gautier V."/>
            <person name="Ament-Velasquez S.L."/>
            <person name="Kruys A."/>
            <person name="Hutchinson M.I."/>
            <person name="Powell A.J."/>
            <person name="Barry K."/>
            <person name="Miller A.N."/>
            <person name="Grigoriev I.V."/>
            <person name="Debuchy R."/>
            <person name="Gladieux P."/>
            <person name="Thoren M.H."/>
            <person name="Johannesson H."/>
        </authorList>
    </citation>
    <scope>NUCLEOTIDE SEQUENCE</scope>
    <source>
        <strain evidence="2">CBS 606.72</strain>
    </source>
</reference>
<keyword evidence="3" id="KW-1185">Reference proteome</keyword>
<feature type="chain" id="PRO_5041333457" description="Secreted protein" evidence="1">
    <location>
        <begin position="22"/>
        <end position="185"/>
    </location>
</feature>
<sequence length="185" mass="20197">MAGLAGAVLALSWLSRPRVSGLEGRREARSAASPSLGATCWSALGSGWWSRDGRPVTPLSTQMSTDVFKTERCTRRGSVGLARQAPLSSSREAPASHYYVRSAPRSSHIGDKRGVLRFHGDGPGVRRFSNTMAHARAWLSAHIRSNSTRHKACLFAAATFCCFSPRQDAQRQGRYACRSQGSKYR</sequence>
<accession>A0AA40BWC3</accession>
<dbReference type="Proteomes" id="UP001175000">
    <property type="component" value="Unassembled WGS sequence"/>
</dbReference>
<keyword evidence="1" id="KW-0732">Signal</keyword>
<organism evidence="2 3">
    <name type="scientific">Immersiella caudata</name>
    <dbReference type="NCBI Taxonomy" id="314043"/>
    <lineage>
        <taxon>Eukaryota</taxon>
        <taxon>Fungi</taxon>
        <taxon>Dikarya</taxon>
        <taxon>Ascomycota</taxon>
        <taxon>Pezizomycotina</taxon>
        <taxon>Sordariomycetes</taxon>
        <taxon>Sordariomycetidae</taxon>
        <taxon>Sordariales</taxon>
        <taxon>Lasiosphaeriaceae</taxon>
        <taxon>Immersiella</taxon>
    </lineage>
</organism>
<protein>
    <recommendedName>
        <fullName evidence="4">Secreted protein</fullName>
    </recommendedName>
</protein>
<dbReference type="AlphaFoldDB" id="A0AA40BWC3"/>
<name>A0AA40BWC3_9PEZI</name>
<gene>
    <name evidence="2" type="ORF">B0T14DRAFT_241816</name>
</gene>
<evidence type="ECO:0008006" key="4">
    <source>
        <dbReference type="Google" id="ProtNLM"/>
    </source>
</evidence>
<dbReference type="EMBL" id="JAULSU010000005">
    <property type="protein sequence ID" value="KAK0616161.1"/>
    <property type="molecule type" value="Genomic_DNA"/>
</dbReference>